<name>A0A7V8NQ72_9BACT</name>
<dbReference type="GO" id="GO:0004553">
    <property type="term" value="F:hydrolase activity, hydrolyzing O-glycosyl compounds"/>
    <property type="evidence" value="ECO:0007669"/>
    <property type="project" value="InterPro"/>
</dbReference>
<dbReference type="GO" id="GO:0003844">
    <property type="term" value="F:1,4-alpha-glucan branching enzyme activity"/>
    <property type="evidence" value="ECO:0007669"/>
    <property type="project" value="UniProtKB-UniRule"/>
</dbReference>
<dbReference type="CDD" id="cd02855">
    <property type="entry name" value="E_set_GBE_prok_N"/>
    <property type="match status" value="1"/>
</dbReference>
<dbReference type="InterPro" id="IPR004193">
    <property type="entry name" value="Glyco_hydro_13_N"/>
</dbReference>
<dbReference type="FunFam" id="2.60.40.10:FF:000169">
    <property type="entry name" value="1,4-alpha-glucan branching enzyme GlgB"/>
    <property type="match status" value="1"/>
</dbReference>
<evidence type="ECO:0000256" key="1">
    <source>
        <dbReference type="ARBA" id="ARBA00004964"/>
    </source>
</evidence>
<comment type="pathway">
    <text evidence="1">Glycan biosynthesis; glycogen biosynthesis.</text>
</comment>
<keyword evidence="2" id="KW-0321">Glycogen metabolism</keyword>
<dbReference type="GO" id="GO:0005829">
    <property type="term" value="C:cytosol"/>
    <property type="evidence" value="ECO:0007669"/>
    <property type="project" value="TreeGrafter"/>
</dbReference>
<feature type="non-terminal residue" evidence="9">
    <location>
        <position position="481"/>
    </location>
</feature>
<dbReference type="InterPro" id="IPR014756">
    <property type="entry name" value="Ig_E-set"/>
</dbReference>
<gene>
    <name evidence="9" type="primary">glgB</name>
    <name evidence="9" type="ORF">HRJ53_10890</name>
</gene>
<accession>A0A7V8NQ72</accession>
<dbReference type="InterPro" id="IPR006407">
    <property type="entry name" value="GlgB"/>
</dbReference>
<reference evidence="9" key="1">
    <citation type="submission" date="2020-06" db="EMBL/GenBank/DDBJ databases">
        <title>Legume-microbial interactions unlock mineral nutrients during tropical forest succession.</title>
        <authorList>
            <person name="Epihov D.Z."/>
        </authorList>
    </citation>
    <scope>NUCLEOTIDE SEQUENCE [LARGE SCALE GENOMIC DNA]</scope>
    <source>
        <strain evidence="9">Pan2503</strain>
    </source>
</reference>
<evidence type="ECO:0000256" key="5">
    <source>
        <dbReference type="ARBA" id="ARBA00023056"/>
    </source>
</evidence>
<dbReference type="InterPro" id="IPR013783">
    <property type="entry name" value="Ig-like_fold"/>
</dbReference>
<evidence type="ECO:0000313" key="10">
    <source>
        <dbReference type="Proteomes" id="UP000567293"/>
    </source>
</evidence>
<evidence type="ECO:0000256" key="4">
    <source>
        <dbReference type="ARBA" id="ARBA00022679"/>
    </source>
</evidence>
<dbReference type="EMBL" id="JACDQQ010001054">
    <property type="protein sequence ID" value="MBA0085492.1"/>
    <property type="molecule type" value="Genomic_DNA"/>
</dbReference>
<dbReference type="Proteomes" id="UP000567293">
    <property type="component" value="Unassembled WGS sequence"/>
</dbReference>
<evidence type="ECO:0000256" key="3">
    <source>
        <dbReference type="ARBA" id="ARBA00022676"/>
    </source>
</evidence>
<keyword evidence="5" id="KW-0320">Glycogen biosynthesis</keyword>
<dbReference type="NCBIfam" id="TIGR01515">
    <property type="entry name" value="branching_enzym"/>
    <property type="match status" value="1"/>
</dbReference>
<keyword evidence="4 9" id="KW-0808">Transferase</keyword>
<keyword evidence="6" id="KW-0119">Carbohydrate metabolism</keyword>
<organism evidence="9 10">
    <name type="scientific">Candidatus Acidiferrum panamense</name>
    <dbReference type="NCBI Taxonomy" id="2741543"/>
    <lineage>
        <taxon>Bacteria</taxon>
        <taxon>Pseudomonadati</taxon>
        <taxon>Acidobacteriota</taxon>
        <taxon>Terriglobia</taxon>
        <taxon>Candidatus Acidiferrales</taxon>
        <taxon>Candidatus Acidiferrum</taxon>
    </lineage>
</organism>
<dbReference type="Gene3D" id="3.20.20.80">
    <property type="entry name" value="Glycosidases"/>
    <property type="match status" value="1"/>
</dbReference>
<dbReference type="NCBIfam" id="NF008967">
    <property type="entry name" value="PRK12313.1"/>
    <property type="match status" value="1"/>
</dbReference>
<evidence type="ECO:0000256" key="6">
    <source>
        <dbReference type="ARBA" id="ARBA00023277"/>
    </source>
</evidence>
<dbReference type="SUPFAM" id="SSF81296">
    <property type="entry name" value="E set domains"/>
    <property type="match status" value="2"/>
</dbReference>
<dbReference type="InterPro" id="IPR017853">
    <property type="entry name" value="GH"/>
</dbReference>
<comment type="caution">
    <text evidence="9">The sequence shown here is derived from an EMBL/GenBank/DDBJ whole genome shotgun (WGS) entry which is preliminary data.</text>
</comment>
<dbReference type="GO" id="GO:0005978">
    <property type="term" value="P:glycogen biosynthetic process"/>
    <property type="evidence" value="ECO:0007669"/>
    <property type="project" value="UniProtKB-UniRule"/>
</dbReference>
<proteinExistence type="predicted"/>
<protein>
    <recommendedName>
        <fullName evidence="7">1,4-alpha-glucan branching enzyme</fullName>
        <ecNumber evidence="7">2.4.1.18</ecNumber>
    </recommendedName>
</protein>
<dbReference type="SMART" id="SM00642">
    <property type="entry name" value="Aamy"/>
    <property type="match status" value="1"/>
</dbReference>
<dbReference type="InterPro" id="IPR044143">
    <property type="entry name" value="GlgB_N_E_set_prok"/>
</dbReference>
<keyword evidence="3 9" id="KW-0328">Glycosyltransferase</keyword>
<sequence>HPVDGAWAVRFFLPWAEEARISFKPRLSESAAPGACEVVEAVKLRPEGFFEAVLPADGTSAPPSLYRLQIRTHYGETFEVYDPYAFPCVLTEFDLYLMGEGRHYDTYQKLGAHLITLAGVRGVQFAVWAPSARRVSVVGDFNRWDGRVHPMRSRGSSGIWEIFIPELAEGAIYKFEIIGPEGDMLPLKADPYAFRSELRPNTGSIVADLETYQWSDADWLFERSGTNSFESPVSIYEVHLGSWRRVPEDHHRWLTYHELADQLIPYVKELGYTHIELLPVMEHPYDGSWGYQTLGYFAATSRYGSPAEFMEFVDRCHRAGIGVILDWTPAHFPRDTHGLAQFDGSHLYEHADPRQGAHPDWGTLVYNYGRNEVQNYLISNALFWLDKYHIDGLRVDAVASMLYLDYSRKPGEWIPNQLGGRENLQAIEFLKRMNEVVHGKFPGILTVAEESTAWPAVSRPTYLGGLGFSFKWNMGWMNDTL</sequence>
<feature type="domain" description="Glycosyl hydrolase family 13 catalytic" evidence="8">
    <location>
        <begin position="237"/>
        <end position="479"/>
    </location>
</feature>
<dbReference type="AlphaFoldDB" id="A0A7V8NQ72"/>
<feature type="non-terminal residue" evidence="9">
    <location>
        <position position="1"/>
    </location>
</feature>
<dbReference type="Gene3D" id="2.60.40.10">
    <property type="entry name" value="Immunoglobulins"/>
    <property type="match status" value="1"/>
</dbReference>
<evidence type="ECO:0000256" key="7">
    <source>
        <dbReference type="NCBIfam" id="TIGR01515"/>
    </source>
</evidence>
<keyword evidence="10" id="KW-1185">Reference proteome</keyword>
<dbReference type="PANTHER" id="PTHR43651">
    <property type="entry name" value="1,4-ALPHA-GLUCAN-BRANCHING ENZYME"/>
    <property type="match status" value="1"/>
</dbReference>
<dbReference type="SUPFAM" id="SSF51445">
    <property type="entry name" value="(Trans)glycosidases"/>
    <property type="match status" value="1"/>
</dbReference>
<evidence type="ECO:0000259" key="8">
    <source>
        <dbReference type="SMART" id="SM00642"/>
    </source>
</evidence>
<evidence type="ECO:0000256" key="2">
    <source>
        <dbReference type="ARBA" id="ARBA00022600"/>
    </source>
</evidence>
<dbReference type="CDD" id="cd11322">
    <property type="entry name" value="AmyAc_Glg_BE"/>
    <property type="match status" value="1"/>
</dbReference>
<dbReference type="InterPro" id="IPR006047">
    <property type="entry name" value="GH13_cat_dom"/>
</dbReference>
<dbReference type="UniPathway" id="UPA00164"/>
<evidence type="ECO:0000313" key="9">
    <source>
        <dbReference type="EMBL" id="MBA0085492.1"/>
    </source>
</evidence>
<dbReference type="PANTHER" id="PTHR43651:SF3">
    <property type="entry name" value="1,4-ALPHA-GLUCAN-BRANCHING ENZYME"/>
    <property type="match status" value="1"/>
</dbReference>
<dbReference type="Pfam" id="PF02922">
    <property type="entry name" value="CBM_48"/>
    <property type="match status" value="1"/>
</dbReference>
<dbReference type="Pfam" id="PF00128">
    <property type="entry name" value="Alpha-amylase"/>
    <property type="match status" value="2"/>
</dbReference>
<dbReference type="EC" id="2.4.1.18" evidence="7"/>